<organism evidence="12">
    <name type="scientific">Prevotella sp. GTC17253</name>
    <dbReference type="NCBI Taxonomy" id="3236793"/>
    <lineage>
        <taxon>Bacteria</taxon>
        <taxon>Pseudomonadati</taxon>
        <taxon>Bacteroidota</taxon>
        <taxon>Bacteroidia</taxon>
        <taxon>Bacteroidales</taxon>
        <taxon>Prevotellaceae</taxon>
        <taxon>Prevotella</taxon>
    </lineage>
</organism>
<dbReference type="FunFam" id="2.170.130.10:FF:000003">
    <property type="entry name" value="SusC/RagA family TonB-linked outer membrane protein"/>
    <property type="match status" value="1"/>
</dbReference>
<comment type="subcellular location">
    <subcellularLocation>
        <location evidence="1 8">Cell outer membrane</location>
        <topology evidence="1 8">Multi-pass membrane protein</topology>
    </subcellularLocation>
</comment>
<dbReference type="Gene3D" id="2.60.40.1120">
    <property type="entry name" value="Carboxypeptidase-like, regulatory domain"/>
    <property type="match status" value="1"/>
</dbReference>
<reference evidence="12" key="1">
    <citation type="submission" date="2024-07" db="EMBL/GenBank/DDBJ databases">
        <title>Complete genome sequence of Prevotella sp. YM-2024 GTC17253.</title>
        <authorList>
            <person name="Hayashi M."/>
            <person name="Muto Y."/>
            <person name="Tanaka K."/>
            <person name="Niwa H."/>
        </authorList>
    </citation>
    <scope>NUCLEOTIDE SEQUENCE</scope>
    <source>
        <strain evidence="12">GTC17253</strain>
    </source>
</reference>
<dbReference type="Pfam" id="PF00593">
    <property type="entry name" value="TonB_dep_Rec_b-barrel"/>
    <property type="match status" value="1"/>
</dbReference>
<dbReference type="InterPro" id="IPR000531">
    <property type="entry name" value="Beta-barrel_TonB"/>
</dbReference>
<dbReference type="EMBL" id="AP035785">
    <property type="protein sequence ID" value="BFO72152.1"/>
    <property type="molecule type" value="Genomic_DNA"/>
</dbReference>
<sequence length="1027" mass="114276">MGFLPFSATSASPGPNYINVADKKVDVYGTVVDEMGPVVGATVRVVGAKSGTVTNVQGEFHLTVALKSKIEISCVGYLSQTVVVKDNSPIRIQLREDAVSLGDVQVIAYGTTRKVTVTGALSSVNQKELLKSPVASMTNALAGKVPGLSSIQESGQPGADESSLLVRGVGSMNAELSRPLILVDGVERSFSQIDPNEVEDITVLKDASATAVFGVRGANGVILVTTKRGTNQAPKINFSTSVACQIPSRIPEFANSYEWASEYNKAQLHDGVSKDMLLFNDDDLEKFRTHSSPLTHPDVNWTDMLVRKSALQTQHNINVSGGAEKIKYFASLSVFTQEGLFKVFKNRNDRGFNYERYNYRMNLDISLTKTTSLQLNLGGYFGNRQEPNYNNGANTSLAMMFRDIYAAVPFAGAGIVDGKHIRMNSSQFAISNIHDGLKYYGTGYNTTLNNVMNFDAQITQKLDFLTKGLTFHLKGAYNSGVVVYKRHEGYEALYEPVTDENGNLALRIVNNYARTYLQESNSHSKDWYLEGALNYKRDFGDHHVSGLAMYNQTMKYYPTGYFEGIPRGYIGFVGRGTYDYKTKYLLDVSVGYNGSENFAKGHRFGLFPAGSIGWILSEEDFFKSLKSTIGYMKLRASYGKVGNDITSDNSRFLYLPDSYNISTGSYSFGTTTNTNITGASEGKVGNPNVTWETSVKQNYGLDLKLFKEKLSLNFDYFIEHRENILISRGTVPLYLAINLPVMNLGKVDNHGYELSLRWQDKFKDFSYYIGGNLSYAKNKIVFMDETKFPYEWMQQTGKSVGQGFGYVFDGYFTEEEVANYATLKGQPGGIPDQGSGYIPLAGDVKYKDLNGDGRIDNNDECSIGNPTYPIYTMGMNMGFSWRGFDFSMTFSGAFKTSRLLYDIYRLPFGESRNFSLMKYMITDAWTPEKGNSAKAPALSLRNQTHNYQGSDLWMRNASYLRLKNIELGYSFPKNIIQSLRISSLRMSLSGYNLLTFDKLKVSDPEANPMGHTYPLIKVVNFGLRVGF</sequence>
<dbReference type="Pfam" id="PF13715">
    <property type="entry name" value="CarbopepD_reg_2"/>
    <property type="match status" value="1"/>
</dbReference>
<dbReference type="Gene3D" id="2.170.130.10">
    <property type="entry name" value="TonB-dependent receptor, plug domain"/>
    <property type="match status" value="1"/>
</dbReference>
<dbReference type="InterPro" id="IPR036942">
    <property type="entry name" value="Beta-barrel_TonB_sf"/>
</dbReference>
<keyword evidence="12" id="KW-0675">Receptor</keyword>
<evidence type="ECO:0000313" key="12">
    <source>
        <dbReference type="EMBL" id="BFO72152.1"/>
    </source>
</evidence>
<keyword evidence="2 8" id="KW-0813">Transport</keyword>
<evidence type="ECO:0000256" key="5">
    <source>
        <dbReference type="ARBA" id="ARBA00023077"/>
    </source>
</evidence>
<dbReference type="SUPFAM" id="SSF56935">
    <property type="entry name" value="Porins"/>
    <property type="match status" value="1"/>
</dbReference>
<gene>
    <name evidence="12" type="ORF">GTC17253_21180</name>
</gene>
<evidence type="ECO:0000259" key="11">
    <source>
        <dbReference type="Pfam" id="PF07715"/>
    </source>
</evidence>
<dbReference type="NCBIfam" id="TIGR04057">
    <property type="entry name" value="SusC_RagA_signa"/>
    <property type="match status" value="1"/>
</dbReference>
<evidence type="ECO:0000256" key="7">
    <source>
        <dbReference type="ARBA" id="ARBA00023237"/>
    </source>
</evidence>
<dbReference type="SUPFAM" id="SSF49464">
    <property type="entry name" value="Carboxypeptidase regulatory domain-like"/>
    <property type="match status" value="1"/>
</dbReference>
<dbReference type="InterPro" id="IPR037066">
    <property type="entry name" value="Plug_dom_sf"/>
</dbReference>
<keyword evidence="5 9" id="KW-0798">TonB box</keyword>
<keyword evidence="6 8" id="KW-0472">Membrane</keyword>
<dbReference type="Pfam" id="PF07715">
    <property type="entry name" value="Plug"/>
    <property type="match status" value="1"/>
</dbReference>
<dbReference type="GO" id="GO:0009279">
    <property type="term" value="C:cell outer membrane"/>
    <property type="evidence" value="ECO:0007669"/>
    <property type="project" value="UniProtKB-SubCell"/>
</dbReference>
<feature type="domain" description="TonB-dependent receptor-like beta-barrel" evidence="10">
    <location>
        <begin position="430"/>
        <end position="866"/>
    </location>
</feature>
<evidence type="ECO:0000256" key="4">
    <source>
        <dbReference type="ARBA" id="ARBA00022692"/>
    </source>
</evidence>
<dbReference type="Gene3D" id="2.40.170.20">
    <property type="entry name" value="TonB-dependent receptor, beta-barrel domain"/>
    <property type="match status" value="1"/>
</dbReference>
<evidence type="ECO:0000256" key="2">
    <source>
        <dbReference type="ARBA" id="ARBA00022448"/>
    </source>
</evidence>
<dbReference type="InterPro" id="IPR023996">
    <property type="entry name" value="TonB-dep_OMP_SusC/RagA"/>
</dbReference>
<evidence type="ECO:0000256" key="6">
    <source>
        <dbReference type="ARBA" id="ARBA00023136"/>
    </source>
</evidence>
<evidence type="ECO:0000256" key="9">
    <source>
        <dbReference type="RuleBase" id="RU003357"/>
    </source>
</evidence>
<keyword evidence="7 8" id="KW-0998">Cell outer membrane</keyword>
<protein>
    <submittedName>
        <fullName evidence="12">TonB-dependent receptor</fullName>
    </submittedName>
</protein>
<evidence type="ECO:0000256" key="1">
    <source>
        <dbReference type="ARBA" id="ARBA00004571"/>
    </source>
</evidence>
<proteinExistence type="inferred from homology"/>
<name>A0AB33IUA1_9BACT</name>
<dbReference type="InterPro" id="IPR039426">
    <property type="entry name" value="TonB-dep_rcpt-like"/>
</dbReference>
<dbReference type="InterPro" id="IPR008969">
    <property type="entry name" value="CarboxyPept-like_regulatory"/>
</dbReference>
<dbReference type="NCBIfam" id="TIGR04056">
    <property type="entry name" value="OMP_RagA_SusC"/>
    <property type="match status" value="1"/>
</dbReference>
<keyword evidence="4 8" id="KW-0812">Transmembrane</keyword>
<dbReference type="InterPro" id="IPR012910">
    <property type="entry name" value="Plug_dom"/>
</dbReference>
<evidence type="ECO:0000256" key="3">
    <source>
        <dbReference type="ARBA" id="ARBA00022452"/>
    </source>
</evidence>
<accession>A0AB33IUA1</accession>
<dbReference type="AlphaFoldDB" id="A0AB33IUA1"/>
<feature type="domain" description="TonB-dependent receptor plug" evidence="11">
    <location>
        <begin position="115"/>
        <end position="221"/>
    </location>
</feature>
<evidence type="ECO:0000259" key="10">
    <source>
        <dbReference type="Pfam" id="PF00593"/>
    </source>
</evidence>
<dbReference type="InterPro" id="IPR023997">
    <property type="entry name" value="TonB-dep_OMP_SusC/RagA_CS"/>
</dbReference>
<evidence type="ECO:0000256" key="8">
    <source>
        <dbReference type="PROSITE-ProRule" id="PRU01360"/>
    </source>
</evidence>
<keyword evidence="3 8" id="KW-1134">Transmembrane beta strand</keyword>
<comment type="similarity">
    <text evidence="8 9">Belongs to the TonB-dependent receptor family.</text>
</comment>
<dbReference type="PROSITE" id="PS52016">
    <property type="entry name" value="TONB_DEPENDENT_REC_3"/>
    <property type="match status" value="1"/>
</dbReference>